<dbReference type="RefSeq" id="WP_194105985.1">
    <property type="nucleotide sequence ID" value="NZ_JADFFM010000001.1"/>
</dbReference>
<protein>
    <recommendedName>
        <fullName evidence="3">Lipoprotein</fullName>
    </recommendedName>
</protein>
<sequence length="111" mass="12670">MKRYALLILLATLAGCKHHMLINRSAVRMIKVVRYRDEADSITLNYTDPIKIRHIANAVNTDKKEPIDFETNCTLHVIYADSTATFLCHGSAIKYKGTTYRINESIEEVLN</sequence>
<dbReference type="EMBL" id="JADFFM010000001">
    <property type="protein sequence ID" value="MBE9666642.1"/>
    <property type="molecule type" value="Genomic_DNA"/>
</dbReference>
<proteinExistence type="predicted"/>
<evidence type="ECO:0000313" key="2">
    <source>
        <dbReference type="Proteomes" id="UP000632774"/>
    </source>
</evidence>
<comment type="caution">
    <text evidence="1">The sequence shown here is derived from an EMBL/GenBank/DDBJ whole genome shotgun (WGS) entry which is preliminary data.</text>
</comment>
<gene>
    <name evidence="1" type="ORF">IRJ18_09740</name>
</gene>
<organism evidence="1 2">
    <name type="scientific">Mucilaginibacter boryungensis</name>
    <dbReference type="NCBI Taxonomy" id="768480"/>
    <lineage>
        <taxon>Bacteria</taxon>
        <taxon>Pseudomonadati</taxon>
        <taxon>Bacteroidota</taxon>
        <taxon>Sphingobacteriia</taxon>
        <taxon>Sphingobacteriales</taxon>
        <taxon>Sphingobacteriaceae</taxon>
        <taxon>Mucilaginibacter</taxon>
    </lineage>
</organism>
<name>A0ABR9XGX7_9SPHI</name>
<reference evidence="1 2" key="1">
    <citation type="submission" date="2020-10" db="EMBL/GenBank/DDBJ databases">
        <title>Mucilaginibacter mali sp. nov., isolated from rhizosphere soil of apple orchard.</title>
        <authorList>
            <person name="Lee J.-S."/>
            <person name="Kim H.S."/>
            <person name="Kim J.-S."/>
        </authorList>
    </citation>
    <scope>NUCLEOTIDE SEQUENCE [LARGE SCALE GENOMIC DNA]</scope>
    <source>
        <strain evidence="1 2">KCTC 23157</strain>
    </source>
</reference>
<accession>A0ABR9XGX7</accession>
<dbReference type="PROSITE" id="PS51257">
    <property type="entry name" value="PROKAR_LIPOPROTEIN"/>
    <property type="match status" value="1"/>
</dbReference>
<dbReference type="Proteomes" id="UP000632774">
    <property type="component" value="Unassembled WGS sequence"/>
</dbReference>
<keyword evidence="2" id="KW-1185">Reference proteome</keyword>
<evidence type="ECO:0000313" key="1">
    <source>
        <dbReference type="EMBL" id="MBE9666642.1"/>
    </source>
</evidence>
<evidence type="ECO:0008006" key="3">
    <source>
        <dbReference type="Google" id="ProtNLM"/>
    </source>
</evidence>